<name>A0ABP9MWJ9_9MICO</name>
<organism evidence="1 2">
    <name type="scientific">Microbacterium yannicii</name>
    <dbReference type="NCBI Taxonomy" id="671622"/>
    <lineage>
        <taxon>Bacteria</taxon>
        <taxon>Bacillati</taxon>
        <taxon>Actinomycetota</taxon>
        <taxon>Actinomycetes</taxon>
        <taxon>Micrococcales</taxon>
        <taxon>Microbacteriaceae</taxon>
        <taxon>Microbacterium</taxon>
    </lineage>
</organism>
<reference evidence="2" key="1">
    <citation type="journal article" date="2019" name="Int. J. Syst. Evol. Microbiol.">
        <title>The Global Catalogue of Microorganisms (GCM) 10K type strain sequencing project: providing services to taxonomists for standard genome sequencing and annotation.</title>
        <authorList>
            <consortium name="The Broad Institute Genomics Platform"/>
            <consortium name="The Broad Institute Genome Sequencing Center for Infectious Disease"/>
            <person name="Wu L."/>
            <person name="Ma J."/>
        </authorList>
    </citation>
    <scope>NUCLEOTIDE SEQUENCE [LARGE SCALE GENOMIC DNA]</scope>
    <source>
        <strain evidence="2">JCM 18959</strain>
    </source>
</reference>
<proteinExistence type="predicted"/>
<keyword evidence="2" id="KW-1185">Reference proteome</keyword>
<evidence type="ECO:0000313" key="2">
    <source>
        <dbReference type="Proteomes" id="UP001501407"/>
    </source>
</evidence>
<sequence>MEAEFVQAHAGLAQQLQVFSQAQLEQWQSYWQLTCSGISKLY</sequence>
<gene>
    <name evidence="1" type="ORF">GCM10025760_39840</name>
</gene>
<dbReference type="EMBL" id="BAABKZ010000009">
    <property type="protein sequence ID" value="GAA5101309.1"/>
    <property type="molecule type" value="Genomic_DNA"/>
</dbReference>
<accession>A0ABP9MWJ9</accession>
<dbReference type="Proteomes" id="UP001501407">
    <property type="component" value="Unassembled WGS sequence"/>
</dbReference>
<comment type="caution">
    <text evidence="1">The sequence shown here is derived from an EMBL/GenBank/DDBJ whole genome shotgun (WGS) entry which is preliminary data.</text>
</comment>
<evidence type="ECO:0000313" key="1">
    <source>
        <dbReference type="EMBL" id="GAA5101309.1"/>
    </source>
</evidence>
<protein>
    <submittedName>
        <fullName evidence="1">Uncharacterized protein</fullName>
    </submittedName>
</protein>